<dbReference type="InterPro" id="IPR001307">
    <property type="entry name" value="Thiosulphate_STrfase_CS"/>
</dbReference>
<gene>
    <name evidence="4" type="primary">sseA_9</name>
    <name evidence="4" type="ORF">GALL_446680</name>
</gene>
<dbReference type="GO" id="GO:0016784">
    <property type="term" value="F:3-mercaptopyruvate sulfurtransferase activity"/>
    <property type="evidence" value="ECO:0007669"/>
    <property type="project" value="UniProtKB-EC"/>
</dbReference>
<dbReference type="PANTHER" id="PTHR11364:SF27">
    <property type="entry name" value="SULFURTRANSFERASE"/>
    <property type="match status" value="1"/>
</dbReference>
<protein>
    <submittedName>
        <fullName evidence="4">3-mercaptopyruvate sulfurtransferase</fullName>
        <ecNumber evidence="4">2.8.1.2</ecNumber>
    </submittedName>
</protein>
<organism evidence="4">
    <name type="scientific">mine drainage metagenome</name>
    <dbReference type="NCBI Taxonomy" id="410659"/>
    <lineage>
        <taxon>unclassified sequences</taxon>
        <taxon>metagenomes</taxon>
        <taxon>ecological metagenomes</taxon>
    </lineage>
</organism>
<dbReference type="SMART" id="SM00450">
    <property type="entry name" value="RHOD"/>
    <property type="match status" value="2"/>
</dbReference>
<dbReference type="CDD" id="cd01448">
    <property type="entry name" value="TST_Repeat_1"/>
    <property type="match status" value="1"/>
</dbReference>
<dbReference type="InterPro" id="IPR036873">
    <property type="entry name" value="Rhodanese-like_dom_sf"/>
</dbReference>
<keyword evidence="2" id="KW-0677">Repeat</keyword>
<dbReference type="SUPFAM" id="SSF52821">
    <property type="entry name" value="Rhodanese/Cell cycle control phosphatase"/>
    <property type="match status" value="2"/>
</dbReference>
<evidence type="ECO:0000256" key="2">
    <source>
        <dbReference type="ARBA" id="ARBA00022737"/>
    </source>
</evidence>
<dbReference type="InterPro" id="IPR001763">
    <property type="entry name" value="Rhodanese-like_dom"/>
</dbReference>
<dbReference type="Gene3D" id="3.40.250.10">
    <property type="entry name" value="Rhodanese-like domain"/>
    <property type="match status" value="2"/>
</dbReference>
<dbReference type="PROSITE" id="PS00380">
    <property type="entry name" value="RHODANESE_1"/>
    <property type="match status" value="1"/>
</dbReference>
<dbReference type="CDD" id="cd01449">
    <property type="entry name" value="TST_Repeat_2"/>
    <property type="match status" value="1"/>
</dbReference>
<comment type="caution">
    <text evidence="4">The sequence shown here is derived from an EMBL/GenBank/DDBJ whole genome shotgun (WGS) entry which is preliminary data.</text>
</comment>
<dbReference type="AlphaFoldDB" id="A0A1J5Q1E8"/>
<evidence type="ECO:0000313" key="4">
    <source>
        <dbReference type="EMBL" id="OIQ73692.1"/>
    </source>
</evidence>
<dbReference type="PANTHER" id="PTHR11364">
    <property type="entry name" value="THIOSULFATE SULFERTANSFERASE"/>
    <property type="match status" value="1"/>
</dbReference>
<dbReference type="EMBL" id="MLJW01002773">
    <property type="protein sequence ID" value="OIQ73692.1"/>
    <property type="molecule type" value="Genomic_DNA"/>
</dbReference>
<reference evidence="4" key="1">
    <citation type="submission" date="2016-10" db="EMBL/GenBank/DDBJ databases">
        <title>Sequence of Gallionella enrichment culture.</title>
        <authorList>
            <person name="Poehlein A."/>
            <person name="Muehling M."/>
            <person name="Daniel R."/>
        </authorList>
    </citation>
    <scope>NUCLEOTIDE SEQUENCE</scope>
</reference>
<dbReference type="Pfam" id="PF00581">
    <property type="entry name" value="Rhodanese"/>
    <property type="match status" value="2"/>
</dbReference>
<evidence type="ECO:0000256" key="1">
    <source>
        <dbReference type="ARBA" id="ARBA00022679"/>
    </source>
</evidence>
<keyword evidence="1 4" id="KW-0808">Transferase</keyword>
<name>A0A1J5Q1E8_9ZZZZ</name>
<proteinExistence type="predicted"/>
<dbReference type="PROSITE" id="PS50206">
    <property type="entry name" value="RHODANESE_3"/>
    <property type="match status" value="2"/>
</dbReference>
<sequence length="299" mass="32344">MRLAIEPSGICMAIIDSASNRIWEGPIVIAPVVDLDWWKEHRADVVLTDVRWYLDGRSGRQAYESGHLPGAVFVDLDRWLADESSETAGRHPLPTPEVFAAGMSQLGIANNQTVVAYDDAGGVIAARLVWMLRALGQDATLLDGGLQAFDGPLETGALSPTPVVFRPSPWPTDRIADIHDASDRQNLVIDARSRERYEGGYDPIDPRPGHIPGAKNVPCRENLAADGRFLPVAEIRKRFLDAGVESGAAVISYCGSGVTACHNLLALEYVGLGRGRLYPGSWSQYGHALDRPAATGIEL</sequence>
<dbReference type="GO" id="GO:0004792">
    <property type="term" value="F:thiosulfate-cyanide sulfurtransferase activity"/>
    <property type="evidence" value="ECO:0007669"/>
    <property type="project" value="InterPro"/>
</dbReference>
<evidence type="ECO:0000259" key="3">
    <source>
        <dbReference type="PROSITE" id="PS50206"/>
    </source>
</evidence>
<dbReference type="InterPro" id="IPR045078">
    <property type="entry name" value="TST/MPST-like"/>
</dbReference>
<keyword evidence="4" id="KW-0670">Pyruvate</keyword>
<accession>A0A1J5Q1E8</accession>
<feature type="domain" description="Rhodanese" evidence="3">
    <location>
        <begin position="182"/>
        <end position="294"/>
    </location>
</feature>
<dbReference type="EC" id="2.8.1.2" evidence="4"/>
<feature type="domain" description="Rhodanese" evidence="3">
    <location>
        <begin position="41"/>
        <end position="155"/>
    </location>
</feature>